<keyword evidence="1" id="KW-0812">Transmembrane</keyword>
<feature type="transmembrane region" description="Helical" evidence="1">
    <location>
        <begin position="499"/>
        <end position="519"/>
    </location>
</feature>
<name>A0A9W9NZU7_9EURO</name>
<dbReference type="PANTHER" id="PTHR35394:SF5">
    <property type="entry name" value="DUF3176 DOMAIN-CONTAINING PROTEIN"/>
    <property type="match status" value="1"/>
</dbReference>
<dbReference type="Proteomes" id="UP001150941">
    <property type="component" value="Unassembled WGS sequence"/>
</dbReference>
<evidence type="ECO:0000313" key="3">
    <source>
        <dbReference type="Proteomes" id="UP001150941"/>
    </source>
</evidence>
<dbReference type="Pfam" id="PF11374">
    <property type="entry name" value="DUF3176"/>
    <property type="match status" value="1"/>
</dbReference>
<keyword evidence="1" id="KW-1133">Transmembrane helix</keyword>
<feature type="transmembrane region" description="Helical" evidence="1">
    <location>
        <begin position="91"/>
        <end position="113"/>
    </location>
</feature>
<sequence>MDFKKDDYQLSYVKLDDELPAESSGPSPAPRMRPLSSAEQKLLQTETQGFWGAGWTWEILSAISSVAFLAAIIIVLWHFNGRPMPDWPYGITLNALVSVFSTVMKASMALVVAECLAQLKWSWFRGGNKLSDLALLDAASRGPMGALITLFQTLPRHLITLGCLILVVAAATDPFVQQVMSIKEQPIQSPGHASIQVCNSSLYTDYGEGAGPGMNKLSLGSLGALYSGIFQTQGPGSESAMATCPTGNCTFPKYQSLGVCSSCTNITDLLHPAQLNMGSGYKLSNGLSLVTSYTMPTMMNSTTALHPLRLDVSDKAIITNFTSITSPGMGSSTGLNAAECALYFCVKTYEARVHEGNFFEKTIPIASSTNFSSSLDATLKDFTVTPDTCYYNGTASQTPHVDSENCVYNVNYLSRMAIASSIQPLLKGHGERPVINRPDWSSDTVEAIYGQEGNFTDISTAFESIASSLTVNARSQVCKNSVNGATWAVQSFVHVKWDWLILPAALVGLSIIFLIATMIHTRNQYIWKSSPLALLFSDLLIDDPVPIKSAPTLRDMEDTSRKMEVWLETSASGVRLKAVARS</sequence>
<dbReference type="EMBL" id="JAPQKS010000004">
    <property type="protein sequence ID" value="KAJ5232485.1"/>
    <property type="molecule type" value="Genomic_DNA"/>
</dbReference>
<proteinExistence type="predicted"/>
<dbReference type="RefSeq" id="XP_058330478.1">
    <property type="nucleotide sequence ID" value="XM_058474738.1"/>
</dbReference>
<dbReference type="PANTHER" id="PTHR35394">
    <property type="entry name" value="DUF3176 DOMAIN-CONTAINING PROTEIN"/>
    <property type="match status" value="1"/>
</dbReference>
<evidence type="ECO:0000256" key="1">
    <source>
        <dbReference type="SAM" id="Phobius"/>
    </source>
</evidence>
<gene>
    <name evidence="2" type="ORF">N7468_005441</name>
</gene>
<keyword evidence="3" id="KW-1185">Reference proteome</keyword>
<protein>
    <submittedName>
        <fullName evidence="2">Uncharacterized protein</fullName>
    </submittedName>
</protein>
<feature type="transmembrane region" description="Helical" evidence="1">
    <location>
        <begin position="59"/>
        <end position="79"/>
    </location>
</feature>
<dbReference type="AlphaFoldDB" id="A0A9W9NZU7"/>
<accession>A0A9W9NZU7</accession>
<comment type="caution">
    <text evidence="2">The sequence shown here is derived from an EMBL/GenBank/DDBJ whole genome shotgun (WGS) entry which is preliminary data.</text>
</comment>
<evidence type="ECO:0000313" key="2">
    <source>
        <dbReference type="EMBL" id="KAJ5232485.1"/>
    </source>
</evidence>
<reference evidence="2" key="2">
    <citation type="journal article" date="2023" name="IMA Fungus">
        <title>Comparative genomic study of the Penicillium genus elucidates a diverse pangenome and 15 lateral gene transfer events.</title>
        <authorList>
            <person name="Petersen C."/>
            <person name="Sorensen T."/>
            <person name="Nielsen M.R."/>
            <person name="Sondergaard T.E."/>
            <person name="Sorensen J.L."/>
            <person name="Fitzpatrick D.A."/>
            <person name="Frisvad J.C."/>
            <person name="Nielsen K.L."/>
        </authorList>
    </citation>
    <scope>NUCLEOTIDE SEQUENCE</scope>
    <source>
        <strain evidence="2">IBT 19713</strain>
    </source>
</reference>
<dbReference type="InterPro" id="IPR021514">
    <property type="entry name" value="DUF3176"/>
</dbReference>
<dbReference type="GeneID" id="83202041"/>
<dbReference type="OrthoDB" id="5376804at2759"/>
<reference evidence="2" key="1">
    <citation type="submission" date="2022-11" db="EMBL/GenBank/DDBJ databases">
        <authorList>
            <person name="Petersen C."/>
        </authorList>
    </citation>
    <scope>NUCLEOTIDE SEQUENCE</scope>
    <source>
        <strain evidence="2">IBT 19713</strain>
    </source>
</reference>
<keyword evidence="1" id="KW-0472">Membrane</keyword>
<organism evidence="2 3">
    <name type="scientific">Penicillium chermesinum</name>
    <dbReference type="NCBI Taxonomy" id="63820"/>
    <lineage>
        <taxon>Eukaryota</taxon>
        <taxon>Fungi</taxon>
        <taxon>Dikarya</taxon>
        <taxon>Ascomycota</taxon>
        <taxon>Pezizomycotina</taxon>
        <taxon>Eurotiomycetes</taxon>
        <taxon>Eurotiomycetidae</taxon>
        <taxon>Eurotiales</taxon>
        <taxon>Aspergillaceae</taxon>
        <taxon>Penicillium</taxon>
    </lineage>
</organism>